<protein>
    <submittedName>
        <fullName evidence="2">Uncharacterized protein</fullName>
    </submittedName>
</protein>
<sequence>MFPRRACFRRKWSYRAPQRGGRTKEGRCCWARSQAPKTAFVEATARRRHHRADHEPLIGAPPAGTSYGAQAVEAKASTAGRRGVGGWGRLGPPPDAIVTSATVASAASLRHRYLCCQSPPRLPCAPTSCAGCRQPPSRHTPPPPPHIVTARERLALARSGVEASDPPTRKPDPAAAASDALPPPHVIGLSFARRPAFHAQRRGAIESWPRRRHPGWPHGTLVAHSGGGEGRERRRKWRWGR</sequence>
<dbReference type="AlphaFoldDB" id="Q69RG1"/>
<feature type="region of interest" description="Disordered" evidence="1">
    <location>
        <begin position="158"/>
        <end position="182"/>
    </location>
</feature>
<reference evidence="3" key="2">
    <citation type="journal article" date="2008" name="Nucleic Acids Res.">
        <title>The rice annotation project database (RAP-DB): 2008 update.</title>
        <authorList>
            <consortium name="The rice annotation project (RAP)"/>
        </authorList>
    </citation>
    <scope>GENOME REANNOTATION</scope>
    <source>
        <strain evidence="3">cv. Nipponbare</strain>
    </source>
</reference>
<reference evidence="3" key="1">
    <citation type="journal article" date="2005" name="Nature">
        <title>The map-based sequence of the rice genome.</title>
        <authorList>
            <consortium name="International rice genome sequencing project (IRGSP)"/>
            <person name="Matsumoto T."/>
            <person name="Wu J."/>
            <person name="Kanamori H."/>
            <person name="Katayose Y."/>
            <person name="Fujisawa M."/>
            <person name="Namiki N."/>
            <person name="Mizuno H."/>
            <person name="Yamamoto K."/>
            <person name="Antonio B.A."/>
            <person name="Baba T."/>
            <person name="Sakata K."/>
            <person name="Nagamura Y."/>
            <person name="Aoki H."/>
            <person name="Arikawa K."/>
            <person name="Arita K."/>
            <person name="Bito T."/>
            <person name="Chiden Y."/>
            <person name="Fujitsuka N."/>
            <person name="Fukunaka R."/>
            <person name="Hamada M."/>
            <person name="Harada C."/>
            <person name="Hayashi A."/>
            <person name="Hijishita S."/>
            <person name="Honda M."/>
            <person name="Hosokawa S."/>
            <person name="Ichikawa Y."/>
            <person name="Idonuma A."/>
            <person name="Iijima M."/>
            <person name="Ikeda M."/>
            <person name="Ikeno M."/>
            <person name="Ito K."/>
            <person name="Ito S."/>
            <person name="Ito T."/>
            <person name="Ito Y."/>
            <person name="Ito Y."/>
            <person name="Iwabuchi A."/>
            <person name="Kamiya K."/>
            <person name="Karasawa W."/>
            <person name="Kurita K."/>
            <person name="Katagiri S."/>
            <person name="Kikuta A."/>
            <person name="Kobayashi H."/>
            <person name="Kobayashi N."/>
            <person name="Machita K."/>
            <person name="Maehara T."/>
            <person name="Masukawa M."/>
            <person name="Mizubayashi T."/>
            <person name="Mukai Y."/>
            <person name="Nagasaki H."/>
            <person name="Nagata Y."/>
            <person name="Naito S."/>
            <person name="Nakashima M."/>
            <person name="Nakama Y."/>
            <person name="Nakamichi Y."/>
            <person name="Nakamura M."/>
            <person name="Meguro A."/>
            <person name="Negishi M."/>
            <person name="Ohta I."/>
            <person name="Ohta T."/>
            <person name="Okamoto M."/>
            <person name="Ono N."/>
            <person name="Saji S."/>
            <person name="Sakaguchi M."/>
            <person name="Sakai K."/>
            <person name="Shibata M."/>
            <person name="Shimokawa T."/>
            <person name="Song J."/>
            <person name="Takazaki Y."/>
            <person name="Terasawa K."/>
            <person name="Tsugane M."/>
            <person name="Tsuji K."/>
            <person name="Ueda S."/>
            <person name="Waki K."/>
            <person name="Yamagata H."/>
            <person name="Yamamoto M."/>
            <person name="Yamamoto S."/>
            <person name="Yamane H."/>
            <person name="Yoshiki S."/>
            <person name="Yoshihara R."/>
            <person name="Yukawa K."/>
            <person name="Zhong H."/>
            <person name="Yano M."/>
            <person name="Yuan Q."/>
            <person name="Ouyang S."/>
            <person name="Liu J."/>
            <person name="Jones K.M."/>
            <person name="Gansberger K."/>
            <person name="Moffat K."/>
            <person name="Hill J."/>
            <person name="Bera J."/>
            <person name="Fadrosh D."/>
            <person name="Jin S."/>
            <person name="Johri S."/>
            <person name="Kim M."/>
            <person name="Overton L."/>
            <person name="Reardon M."/>
            <person name="Tsitrin T."/>
            <person name="Vuong H."/>
            <person name="Weaver B."/>
            <person name="Ciecko A."/>
            <person name="Tallon L."/>
            <person name="Jackson J."/>
            <person name="Pai G."/>
            <person name="Aken S.V."/>
            <person name="Utterback T."/>
            <person name="Reidmuller S."/>
            <person name="Feldblyum T."/>
            <person name="Hsiao J."/>
            <person name="Zismann V."/>
            <person name="Iobst S."/>
            <person name="de Vazeille A.R."/>
            <person name="Buell C.R."/>
            <person name="Ying K."/>
            <person name="Li Y."/>
            <person name="Lu T."/>
            <person name="Huang Y."/>
            <person name="Zhao Q."/>
            <person name="Feng Q."/>
            <person name="Zhang L."/>
            <person name="Zhu J."/>
            <person name="Weng Q."/>
            <person name="Mu J."/>
            <person name="Lu Y."/>
            <person name="Fan D."/>
            <person name="Liu Y."/>
            <person name="Guan J."/>
            <person name="Zhang Y."/>
            <person name="Yu S."/>
            <person name="Liu X."/>
            <person name="Zhang Y."/>
            <person name="Hong G."/>
            <person name="Han B."/>
            <person name="Choisne N."/>
            <person name="Demange N."/>
            <person name="Orjeda G."/>
            <person name="Samain S."/>
            <person name="Cattolico L."/>
            <person name="Pelletier E."/>
            <person name="Couloux A."/>
            <person name="Segurens B."/>
            <person name="Wincker P."/>
            <person name="D'Hont A."/>
            <person name="Scarpelli C."/>
            <person name="Weissenbach J."/>
            <person name="Salanoubat M."/>
            <person name="Quetier F."/>
            <person name="Yu Y."/>
            <person name="Kim H.R."/>
            <person name="Rambo T."/>
            <person name="Currie J."/>
            <person name="Collura K."/>
            <person name="Luo M."/>
            <person name="Yang T."/>
            <person name="Ammiraju J.S.S."/>
            <person name="Engler F."/>
            <person name="Soderlund C."/>
            <person name="Wing R.A."/>
            <person name="Palmer L.E."/>
            <person name="de la Bastide M."/>
            <person name="Spiegel L."/>
            <person name="Nascimento L."/>
            <person name="Zutavern T."/>
            <person name="O'Shaughnessy A."/>
            <person name="Dike S."/>
            <person name="Dedhia N."/>
            <person name="Preston R."/>
            <person name="Balija V."/>
            <person name="McCombie W.R."/>
            <person name="Chow T."/>
            <person name="Chen H."/>
            <person name="Chung M."/>
            <person name="Chen C."/>
            <person name="Shaw J."/>
            <person name="Wu H."/>
            <person name="Hsiao K."/>
            <person name="Chao Y."/>
            <person name="Chu M."/>
            <person name="Cheng C."/>
            <person name="Hour A."/>
            <person name="Lee P."/>
            <person name="Lin S."/>
            <person name="Lin Y."/>
            <person name="Liou J."/>
            <person name="Liu S."/>
            <person name="Hsing Y."/>
            <person name="Raghuvanshi S."/>
            <person name="Mohanty A."/>
            <person name="Bharti A.K."/>
            <person name="Gaur A."/>
            <person name="Gupta V."/>
            <person name="Kumar D."/>
            <person name="Ravi V."/>
            <person name="Vij S."/>
            <person name="Kapur A."/>
            <person name="Khurana P."/>
            <person name="Khurana P."/>
            <person name="Khurana J.P."/>
            <person name="Tyagi A.K."/>
            <person name="Gaikwad K."/>
            <person name="Singh A."/>
            <person name="Dalal V."/>
            <person name="Srivastava S."/>
            <person name="Dixit A."/>
            <person name="Pal A.K."/>
            <person name="Ghazi I.A."/>
            <person name="Yadav M."/>
            <person name="Pandit A."/>
            <person name="Bhargava A."/>
            <person name="Sureshbabu K."/>
            <person name="Batra K."/>
            <person name="Sharma T.R."/>
            <person name="Mohapatra T."/>
            <person name="Singh N.K."/>
            <person name="Messing J."/>
            <person name="Nelson A.B."/>
            <person name="Fuks G."/>
            <person name="Kavchok S."/>
            <person name="Keizer G."/>
            <person name="Linton E."/>
            <person name="Llaca V."/>
            <person name="Song R."/>
            <person name="Tanyolac B."/>
            <person name="Young S."/>
            <person name="Ho-Il K."/>
            <person name="Hahn J.H."/>
            <person name="Sangsakoo G."/>
            <person name="Vanavichit A."/>
            <person name="de Mattos Luiz.A.T."/>
            <person name="Zimmer P.D."/>
            <person name="Malone G."/>
            <person name="Dellagostin O."/>
            <person name="de Oliveira A.C."/>
            <person name="Bevan M."/>
            <person name="Bancroft I."/>
            <person name="Minx P."/>
            <person name="Cordum H."/>
            <person name="Wilson R."/>
            <person name="Cheng Z."/>
            <person name="Jin W."/>
            <person name="Jiang J."/>
            <person name="Leong S.A."/>
            <person name="Iwama H."/>
            <person name="Gojobori T."/>
            <person name="Itoh T."/>
            <person name="Niimura Y."/>
            <person name="Fujii Y."/>
            <person name="Habara T."/>
            <person name="Sakai H."/>
            <person name="Sato Y."/>
            <person name="Wilson G."/>
            <person name="Kumar K."/>
            <person name="McCouch S."/>
            <person name="Juretic N."/>
            <person name="Hoen D."/>
            <person name="Wright S."/>
            <person name="Bruskiewich R."/>
            <person name="Bureau T."/>
            <person name="Miyao A."/>
            <person name="Hirochika H."/>
            <person name="Nishikawa T."/>
            <person name="Kadowaki K."/>
            <person name="Sugiura M."/>
            <person name="Burr B."/>
            <person name="Sasaki T."/>
        </authorList>
    </citation>
    <scope>NUCLEOTIDE SEQUENCE [LARGE SCALE GENOMIC DNA]</scope>
    <source>
        <strain evidence="3">cv. Nipponbare</strain>
    </source>
</reference>
<accession>Q69RG1</accession>
<organism evidence="2 3">
    <name type="scientific">Oryza sativa subsp. japonica</name>
    <name type="common">Rice</name>
    <dbReference type="NCBI Taxonomy" id="39947"/>
    <lineage>
        <taxon>Eukaryota</taxon>
        <taxon>Viridiplantae</taxon>
        <taxon>Streptophyta</taxon>
        <taxon>Embryophyta</taxon>
        <taxon>Tracheophyta</taxon>
        <taxon>Spermatophyta</taxon>
        <taxon>Magnoliopsida</taxon>
        <taxon>Liliopsida</taxon>
        <taxon>Poales</taxon>
        <taxon>Poaceae</taxon>
        <taxon>BOP clade</taxon>
        <taxon>Oryzoideae</taxon>
        <taxon>Oryzeae</taxon>
        <taxon>Oryzinae</taxon>
        <taxon>Oryza</taxon>
        <taxon>Oryza sativa</taxon>
    </lineage>
</organism>
<feature type="region of interest" description="Disordered" evidence="1">
    <location>
        <begin position="204"/>
        <end position="241"/>
    </location>
</feature>
<gene>
    <name evidence="2" type="primary">P0493C06.8</name>
</gene>
<dbReference type="Proteomes" id="UP000000763">
    <property type="component" value="Chromosome 7"/>
</dbReference>
<dbReference type="EMBL" id="AP005193">
    <property type="protein sequence ID" value="BAD31134.1"/>
    <property type="molecule type" value="Genomic_DNA"/>
</dbReference>
<name>Q69RG1_ORYSJ</name>
<evidence type="ECO:0000313" key="3">
    <source>
        <dbReference type="Proteomes" id="UP000000763"/>
    </source>
</evidence>
<evidence type="ECO:0000256" key="1">
    <source>
        <dbReference type="SAM" id="MobiDB-lite"/>
    </source>
</evidence>
<evidence type="ECO:0000313" key="2">
    <source>
        <dbReference type="EMBL" id="BAD31134.1"/>
    </source>
</evidence>
<proteinExistence type="predicted"/>